<dbReference type="CDD" id="cd18186">
    <property type="entry name" value="BTB_POZ_ZBTB_KLHL-like"/>
    <property type="match status" value="1"/>
</dbReference>
<reference evidence="3 4" key="1">
    <citation type="journal article" date="2014" name="PLoS ONE">
        <title>De novo Genome Assembly of the Fungal Plant Pathogen Pyrenophora semeniperda.</title>
        <authorList>
            <person name="Soliai M.M."/>
            <person name="Meyer S.E."/>
            <person name="Udall J.A."/>
            <person name="Elzinga D.E."/>
            <person name="Hermansen R.A."/>
            <person name="Bodily P.M."/>
            <person name="Hart A.A."/>
            <person name="Coleman C.E."/>
        </authorList>
    </citation>
    <scope>NUCLEOTIDE SEQUENCE [LARGE SCALE GENOMIC DNA]</scope>
    <source>
        <strain evidence="3 4">CCB06</strain>
        <tissue evidence="3">Mycelium</tissue>
    </source>
</reference>
<proteinExistence type="predicted"/>
<feature type="region of interest" description="Disordered" evidence="1">
    <location>
        <begin position="108"/>
        <end position="135"/>
    </location>
</feature>
<dbReference type="AlphaFoldDB" id="A0A3M7M7Z0"/>
<protein>
    <submittedName>
        <fullName evidence="3">BTB POZ domain containing</fullName>
    </submittedName>
</protein>
<evidence type="ECO:0000313" key="4">
    <source>
        <dbReference type="Proteomes" id="UP000265663"/>
    </source>
</evidence>
<dbReference type="Gene3D" id="3.30.710.10">
    <property type="entry name" value="Potassium Channel Kv1.1, Chain A"/>
    <property type="match status" value="1"/>
</dbReference>
<dbReference type="SUPFAM" id="SSF54695">
    <property type="entry name" value="POZ domain"/>
    <property type="match status" value="1"/>
</dbReference>
<feature type="domain" description="BTB" evidence="2">
    <location>
        <begin position="219"/>
        <end position="290"/>
    </location>
</feature>
<evidence type="ECO:0000313" key="3">
    <source>
        <dbReference type="EMBL" id="RMZ70588.1"/>
    </source>
</evidence>
<dbReference type="OrthoDB" id="1022638at2759"/>
<feature type="compositionally biased region" description="Basic and acidic residues" evidence="1">
    <location>
        <begin position="121"/>
        <end position="135"/>
    </location>
</feature>
<dbReference type="InterPro" id="IPR011333">
    <property type="entry name" value="SKP1/BTB/POZ_sf"/>
</dbReference>
<dbReference type="EMBL" id="KE747824">
    <property type="protein sequence ID" value="RMZ70588.1"/>
    <property type="molecule type" value="Genomic_DNA"/>
</dbReference>
<dbReference type="SMART" id="SM00225">
    <property type="entry name" value="BTB"/>
    <property type="match status" value="1"/>
</dbReference>
<dbReference type="Pfam" id="PF00651">
    <property type="entry name" value="BTB"/>
    <property type="match status" value="1"/>
</dbReference>
<dbReference type="PANTHER" id="PTHR47843">
    <property type="entry name" value="BTB DOMAIN-CONTAINING PROTEIN-RELATED"/>
    <property type="match status" value="1"/>
</dbReference>
<dbReference type="InterPro" id="IPR000210">
    <property type="entry name" value="BTB/POZ_dom"/>
</dbReference>
<evidence type="ECO:0000259" key="2">
    <source>
        <dbReference type="PROSITE" id="PS50097"/>
    </source>
</evidence>
<dbReference type="PANTHER" id="PTHR47843:SF2">
    <property type="entry name" value="BTB DOMAIN-CONTAINING PROTEIN"/>
    <property type="match status" value="1"/>
</dbReference>
<dbReference type="Proteomes" id="UP000265663">
    <property type="component" value="Unassembled WGS sequence"/>
</dbReference>
<keyword evidence="4" id="KW-1185">Reference proteome</keyword>
<gene>
    <name evidence="3" type="ORF">GMOD_00000701</name>
</gene>
<dbReference type="PROSITE" id="PS50097">
    <property type="entry name" value="BTB"/>
    <property type="match status" value="1"/>
</dbReference>
<feature type="region of interest" description="Disordered" evidence="1">
    <location>
        <begin position="186"/>
        <end position="211"/>
    </location>
</feature>
<accession>A0A3M7M7Z0</accession>
<organism evidence="3 4">
    <name type="scientific">Pyrenophora seminiperda CCB06</name>
    <dbReference type="NCBI Taxonomy" id="1302712"/>
    <lineage>
        <taxon>Eukaryota</taxon>
        <taxon>Fungi</taxon>
        <taxon>Dikarya</taxon>
        <taxon>Ascomycota</taxon>
        <taxon>Pezizomycotina</taxon>
        <taxon>Dothideomycetes</taxon>
        <taxon>Pleosporomycetidae</taxon>
        <taxon>Pleosporales</taxon>
        <taxon>Pleosporineae</taxon>
        <taxon>Pleosporaceae</taxon>
        <taxon>Pyrenophora</taxon>
    </lineage>
</organism>
<sequence>MQNRLSPPACSPKEAQLIIALDKSFVAAGAILVFPAFTKRLYKYLGISDCDDSIRRANRIRTRISFHLTVLVHASFEQSTAETLRSYPSYFVAASKFTDHSVVQLDSEREEKAMMPRKKVSVRETKGSLHQSLEERKSMDLRERSYVRIGGYLRTNEARARALRQSLRTDHKHIYILSSKFCLPHPSTPQPSTSSAKAMAPPKPVRVSKSSMASHDFSAAVTIRVGKDSDQKDFIVHESFLTSRSDFFRRAMNGNWDEAKTRIINLPDDKPDIFAYYINFVYTNQMSTATKEDDEIKKLEHLQFRDDMKNQCIVLCSVYVLAEKLQDAKTKNGAMKVLWALYNTEGKEGFAKVPHFSTVKLVYDGTPPKSLARHFLVYVWSTVPFDCLLNCAKGMCKDFREDLGQFIESIRPFQKREITRWEKLEVYLEKEEEA</sequence>
<name>A0A3M7M7Z0_9PLEO</name>
<evidence type="ECO:0000256" key="1">
    <source>
        <dbReference type="SAM" id="MobiDB-lite"/>
    </source>
</evidence>